<protein>
    <submittedName>
        <fullName evidence="2">Uncharacterized protein</fullName>
    </submittedName>
</protein>
<evidence type="ECO:0000313" key="2">
    <source>
        <dbReference type="EMBL" id="KAL2495915.1"/>
    </source>
</evidence>
<evidence type="ECO:0000313" key="3">
    <source>
        <dbReference type="Proteomes" id="UP001604277"/>
    </source>
</evidence>
<evidence type="ECO:0000256" key="1">
    <source>
        <dbReference type="SAM" id="MobiDB-lite"/>
    </source>
</evidence>
<accession>A0ABD1S5G0</accession>
<reference evidence="3" key="1">
    <citation type="submission" date="2024-07" db="EMBL/GenBank/DDBJ databases">
        <title>Two chromosome-level genome assemblies of Korean endemic species Abeliophyllum distichum and Forsythia ovata (Oleaceae).</title>
        <authorList>
            <person name="Jang H."/>
        </authorList>
    </citation>
    <scope>NUCLEOTIDE SEQUENCE [LARGE SCALE GENOMIC DNA]</scope>
</reference>
<feature type="compositionally biased region" description="Polar residues" evidence="1">
    <location>
        <begin position="1"/>
        <end position="20"/>
    </location>
</feature>
<proteinExistence type="predicted"/>
<dbReference type="EMBL" id="JBFOLJ010000011">
    <property type="protein sequence ID" value="KAL2495915.1"/>
    <property type="molecule type" value="Genomic_DNA"/>
</dbReference>
<sequence length="144" mass="15445">MAQPPSSRSIMPSGSTASRGSNGGCRTMKPNPKSVPLAFAAKFAKNAALYALDEGCKMVPGGAAVSNIVSKIIKDVENETLNDNPKPLEERVSAQVKQLSDAQLKEQGETQTNSLYRFNVVLIANQKPEDVAIDRKNLSLSSRL</sequence>
<name>A0ABD1S5G0_9LAMI</name>
<feature type="region of interest" description="Disordered" evidence="1">
    <location>
        <begin position="1"/>
        <end position="31"/>
    </location>
</feature>
<dbReference type="AlphaFoldDB" id="A0ABD1S5G0"/>
<dbReference type="Proteomes" id="UP001604277">
    <property type="component" value="Unassembled WGS sequence"/>
</dbReference>
<gene>
    <name evidence="2" type="ORF">Fot_39672</name>
</gene>
<comment type="caution">
    <text evidence="2">The sequence shown here is derived from an EMBL/GenBank/DDBJ whole genome shotgun (WGS) entry which is preliminary data.</text>
</comment>
<organism evidence="2 3">
    <name type="scientific">Forsythia ovata</name>
    <dbReference type="NCBI Taxonomy" id="205694"/>
    <lineage>
        <taxon>Eukaryota</taxon>
        <taxon>Viridiplantae</taxon>
        <taxon>Streptophyta</taxon>
        <taxon>Embryophyta</taxon>
        <taxon>Tracheophyta</taxon>
        <taxon>Spermatophyta</taxon>
        <taxon>Magnoliopsida</taxon>
        <taxon>eudicotyledons</taxon>
        <taxon>Gunneridae</taxon>
        <taxon>Pentapetalae</taxon>
        <taxon>asterids</taxon>
        <taxon>lamiids</taxon>
        <taxon>Lamiales</taxon>
        <taxon>Oleaceae</taxon>
        <taxon>Forsythieae</taxon>
        <taxon>Forsythia</taxon>
    </lineage>
</organism>
<keyword evidence="3" id="KW-1185">Reference proteome</keyword>